<evidence type="ECO:0000313" key="2">
    <source>
        <dbReference type="EMBL" id="QEG37958.1"/>
    </source>
</evidence>
<evidence type="ECO:0000313" key="3">
    <source>
        <dbReference type="Proteomes" id="UP000323917"/>
    </source>
</evidence>
<name>A0A5B9QG11_9BACT</name>
<organism evidence="2 3">
    <name type="scientific">Bythopirellula goksoeyrii</name>
    <dbReference type="NCBI Taxonomy" id="1400387"/>
    <lineage>
        <taxon>Bacteria</taxon>
        <taxon>Pseudomonadati</taxon>
        <taxon>Planctomycetota</taxon>
        <taxon>Planctomycetia</taxon>
        <taxon>Pirellulales</taxon>
        <taxon>Lacipirellulaceae</taxon>
        <taxon>Bythopirellula</taxon>
    </lineage>
</organism>
<dbReference type="RefSeq" id="WP_148076124.1">
    <property type="nucleotide sequence ID" value="NZ_CP042913.1"/>
</dbReference>
<proteinExistence type="predicted"/>
<keyword evidence="3" id="KW-1185">Reference proteome</keyword>
<dbReference type="Proteomes" id="UP000323917">
    <property type="component" value="Chromosome"/>
</dbReference>
<feature type="region of interest" description="Disordered" evidence="1">
    <location>
        <begin position="190"/>
        <end position="210"/>
    </location>
</feature>
<dbReference type="EMBL" id="CP042913">
    <property type="protein sequence ID" value="QEG37958.1"/>
    <property type="molecule type" value="Genomic_DNA"/>
</dbReference>
<dbReference type="KEGG" id="bgok:Pr1d_53060"/>
<dbReference type="AlphaFoldDB" id="A0A5B9QG11"/>
<dbReference type="OrthoDB" id="251009at2"/>
<evidence type="ECO:0000256" key="1">
    <source>
        <dbReference type="SAM" id="MobiDB-lite"/>
    </source>
</evidence>
<protein>
    <submittedName>
        <fullName evidence="2">Uncharacterized protein</fullName>
    </submittedName>
</protein>
<gene>
    <name evidence="2" type="ORF">Pr1d_53060</name>
</gene>
<accession>A0A5B9QG11</accession>
<reference evidence="2 3" key="1">
    <citation type="submission" date="2019-08" db="EMBL/GenBank/DDBJ databases">
        <title>Deep-cultivation of Planctomycetes and their phenomic and genomic characterization uncovers novel biology.</title>
        <authorList>
            <person name="Wiegand S."/>
            <person name="Jogler M."/>
            <person name="Boedeker C."/>
            <person name="Pinto D."/>
            <person name="Vollmers J."/>
            <person name="Rivas-Marin E."/>
            <person name="Kohn T."/>
            <person name="Peeters S.H."/>
            <person name="Heuer A."/>
            <person name="Rast P."/>
            <person name="Oberbeckmann S."/>
            <person name="Bunk B."/>
            <person name="Jeske O."/>
            <person name="Meyerdierks A."/>
            <person name="Storesund J.E."/>
            <person name="Kallscheuer N."/>
            <person name="Luecker S."/>
            <person name="Lage O.M."/>
            <person name="Pohl T."/>
            <person name="Merkel B.J."/>
            <person name="Hornburger P."/>
            <person name="Mueller R.-W."/>
            <person name="Bruemmer F."/>
            <person name="Labrenz M."/>
            <person name="Spormann A.M."/>
            <person name="Op den Camp H."/>
            <person name="Overmann J."/>
            <person name="Amann R."/>
            <person name="Jetten M.S.M."/>
            <person name="Mascher T."/>
            <person name="Medema M.H."/>
            <person name="Devos D.P."/>
            <person name="Kaster A.-K."/>
            <person name="Ovreas L."/>
            <person name="Rohde M."/>
            <person name="Galperin M.Y."/>
            <person name="Jogler C."/>
        </authorList>
    </citation>
    <scope>NUCLEOTIDE SEQUENCE [LARGE SCALE GENOMIC DNA]</scope>
    <source>
        <strain evidence="2 3">Pr1d</strain>
    </source>
</reference>
<sequence>MSTSDSLQSPLAREEYVEQAHFFTVLAERMAENIPAQEVLAAVREEVLATTKLPMAIDFLLAELRHQGEFASGMHKLSHYFTPFQCYVMAEAENVRQRFDLRIGLLVLAREASYRTVDHATRQGLFVYQFETLCRNRLGYDDGLEAMSHDPSYNETWSEWLLTVRRQVGLVELADLIYVRSEFYQDRAERAGASSTPIDSAPPPDQIGGEDAPARTIHAPETLFGVQEGRIAWANRRKDPILLFSALHRHLDYPAVPRPEPANPEERLLPVLARRVEQLEARLRLVEEEQRGGIDLAKFYAENQPKLP</sequence>